<feature type="domain" description="Glycosyl transferase family 1" evidence="1">
    <location>
        <begin position="905"/>
        <end position="1008"/>
    </location>
</feature>
<proteinExistence type="predicted"/>
<dbReference type="AlphaFoldDB" id="A0A381DJS3"/>
<dbReference type="SUPFAM" id="SSF53335">
    <property type="entry name" value="S-adenosyl-L-methionine-dependent methyltransferases"/>
    <property type="match status" value="1"/>
</dbReference>
<sequence length="1109" mass="129706">MDNFYKNFEDAFRGSKESIKIRLNVYIKFLNILKYNNETIKVLDIACGRGEWLELLKENSIDAMGCDIDQGMIDVCLKNELNVKKIDALNFLRTCKDNSIDAITGFHVIEHLDFEYLNMLIKESFRVLKENGILIFETPNPENLRVSTLYFYTDITHKKPIPPELLSHIVDYNSFNKKFIIRRNSKLDKNSYINIENIINDVSPDYALVALKLPSNNILSDIEMLAYDANDLSFDDLVNKFNNQNLQTKKEQLENINDIKKQLEIINEFITKFKRVFSPLIKIYHIFVRIKLYIEKIFSKFIFYIVNFINNRPKIKKMIKLVIKKYPYLYTFASKICSNQKSYRKFNTKNIPQILDIKFSNDHVLNLQLKEYEKYFKNFDDLTIIGHINGSYGLSSTNRNIALQYIEVDKNLHFIPYEDSKFSDIENLMISLNDEKKIKDILLYEKPNFKNSINIYQHYPPIEDVEKGYNIIIFFWEESKIPAKFIDIINTHYNAVIVSTYFIKKVLIDNGCLLPIKVSDLPLQKPLCPTVVKNSSIKKEIILLHISSCFPRKGVDILLKSFNKISQNINFNFKLTIKTFHNIHNDILNLVETLVDKKFHENIKIIFDDYSSEQIANLYEQCDIVVLPTRGEGLNMPAVEACYYKKPLIVTKYGAQSDFLYNKATFIDFSFQQTNTHFNINNSTWSDPLYEDLADKIINLAKKIIDDDSVLREDLNELNLRILKTMFSTKTTQNFISSLSSLYAFRSKNPIIKIAIISSYNDECGISEYSTYIVNELKNLDIDYEIYSWSQKQSNTIKIQKDNPLDIKTNCNIIWLQHHFGFYSLDDKLLKNLIEHKKKRKILAITLHSTEPILNFDTENQIKAIEVLSNFDRIFVHTINDLNVLRALSLVDNVTLIPHGIQKIQRKNKKNKLFNIGFFGLLFEHKNLDSLIEAFGEFSKQNDSILNIISHPRDETSRYLFERYKDKINKLNLKQKIIWHSEFLPINKVNEILSNCDLIVLPYLDSDESASGALRIALSCCDNVMITKSRIFDDMRYLCIEIDGFKSADILKGLNDFMKYKTTNKKELIDKFIDENSWKNIVLEQINIFKSLLIDNSFIDFLLNNNKKA</sequence>
<gene>
    <name evidence="2" type="ORF">NCTC12475_00998</name>
</gene>
<dbReference type="GO" id="GO:0032259">
    <property type="term" value="P:methylation"/>
    <property type="evidence" value="ECO:0007669"/>
    <property type="project" value="UniProtKB-KW"/>
</dbReference>
<dbReference type="Gene3D" id="3.40.50.150">
    <property type="entry name" value="Vaccinia Virus protein VP39"/>
    <property type="match status" value="1"/>
</dbReference>
<keyword evidence="2" id="KW-0808">Transferase</keyword>
<name>A0A381DJS3_9BACT</name>
<dbReference type="InterPro" id="IPR029063">
    <property type="entry name" value="SAM-dependent_MTases_sf"/>
</dbReference>
<dbReference type="SUPFAM" id="SSF53756">
    <property type="entry name" value="UDP-Glycosyltransferase/glycogen phosphorylase"/>
    <property type="match status" value="2"/>
</dbReference>
<dbReference type="EMBL" id="UFVD01000001">
    <property type="protein sequence ID" value="SUX10787.1"/>
    <property type="molecule type" value="Genomic_DNA"/>
</dbReference>
<dbReference type="OrthoDB" id="9781225at2"/>
<dbReference type="Pfam" id="PF13489">
    <property type="entry name" value="Methyltransf_23"/>
    <property type="match status" value="1"/>
</dbReference>
<feature type="domain" description="Glycosyl transferase family 1" evidence="1">
    <location>
        <begin position="535"/>
        <end position="662"/>
    </location>
</feature>
<dbReference type="InterPro" id="IPR001296">
    <property type="entry name" value="Glyco_trans_1"/>
</dbReference>
<dbReference type="Proteomes" id="UP000254920">
    <property type="component" value="Unassembled WGS sequence"/>
</dbReference>
<dbReference type="RefSeq" id="WP_115616039.1">
    <property type="nucleotide sequence ID" value="NZ_UFVD01000001.1"/>
</dbReference>
<dbReference type="Pfam" id="PF00534">
    <property type="entry name" value="Glycos_transf_1"/>
    <property type="match status" value="2"/>
</dbReference>
<keyword evidence="2" id="KW-0489">Methyltransferase</keyword>
<dbReference type="Gene3D" id="3.40.50.2000">
    <property type="entry name" value="Glycogen Phosphorylase B"/>
    <property type="match status" value="2"/>
</dbReference>
<keyword evidence="2" id="KW-0830">Ubiquinone</keyword>
<reference evidence="2 3" key="1">
    <citation type="submission" date="2018-06" db="EMBL/GenBank/DDBJ databases">
        <authorList>
            <consortium name="Pathogen Informatics"/>
            <person name="Doyle S."/>
        </authorList>
    </citation>
    <scope>NUCLEOTIDE SEQUENCE [LARGE SCALE GENOMIC DNA]</scope>
    <source>
        <strain evidence="2 3">NCTC12475</strain>
    </source>
</reference>
<dbReference type="GO" id="GO:0008168">
    <property type="term" value="F:methyltransferase activity"/>
    <property type="evidence" value="ECO:0007669"/>
    <property type="project" value="UniProtKB-KW"/>
</dbReference>
<evidence type="ECO:0000259" key="1">
    <source>
        <dbReference type="Pfam" id="PF00534"/>
    </source>
</evidence>
<dbReference type="CDD" id="cd03801">
    <property type="entry name" value="GT4_PimA-like"/>
    <property type="match status" value="1"/>
</dbReference>
<organism evidence="2 3">
    <name type="scientific">Campylobacter sputorum subsp. sputorum</name>
    <dbReference type="NCBI Taxonomy" id="32024"/>
    <lineage>
        <taxon>Bacteria</taxon>
        <taxon>Pseudomonadati</taxon>
        <taxon>Campylobacterota</taxon>
        <taxon>Epsilonproteobacteria</taxon>
        <taxon>Campylobacterales</taxon>
        <taxon>Campylobacteraceae</taxon>
        <taxon>Campylobacter</taxon>
    </lineage>
</organism>
<dbReference type="GO" id="GO:0016757">
    <property type="term" value="F:glycosyltransferase activity"/>
    <property type="evidence" value="ECO:0007669"/>
    <property type="project" value="InterPro"/>
</dbReference>
<dbReference type="PANTHER" id="PTHR46656">
    <property type="entry name" value="PUTATIVE-RELATED"/>
    <property type="match status" value="1"/>
</dbReference>
<evidence type="ECO:0000313" key="2">
    <source>
        <dbReference type="EMBL" id="SUX10787.1"/>
    </source>
</evidence>
<protein>
    <submittedName>
        <fullName evidence="2">Ubiquinone/menaquinone biosynthesis methyltransferase</fullName>
    </submittedName>
</protein>
<dbReference type="CDD" id="cd02440">
    <property type="entry name" value="AdoMet_MTases"/>
    <property type="match status" value="1"/>
</dbReference>
<evidence type="ECO:0000313" key="3">
    <source>
        <dbReference type="Proteomes" id="UP000254920"/>
    </source>
</evidence>
<dbReference type="STRING" id="32024.GCA_000788295_01756"/>
<keyword evidence="3" id="KW-1185">Reference proteome</keyword>
<accession>A0A381DJS3</accession>
<dbReference type="PANTHER" id="PTHR46656:SF3">
    <property type="entry name" value="PUTATIVE-RELATED"/>
    <property type="match status" value="1"/>
</dbReference>